<evidence type="ECO:0000256" key="3">
    <source>
        <dbReference type="SAM" id="MobiDB-lite"/>
    </source>
</evidence>
<evidence type="ECO:0000313" key="4">
    <source>
        <dbReference type="EMBL" id="MFC5453549.1"/>
    </source>
</evidence>
<dbReference type="InterPro" id="IPR000667">
    <property type="entry name" value="Peptidase_S13"/>
</dbReference>
<reference evidence="5" key="1">
    <citation type="journal article" date="2019" name="Int. J. Syst. Evol. Microbiol.">
        <title>The Global Catalogue of Microorganisms (GCM) 10K type strain sequencing project: providing services to taxonomists for standard genome sequencing and annotation.</title>
        <authorList>
            <consortium name="The Broad Institute Genomics Platform"/>
            <consortium name="The Broad Institute Genome Sequencing Center for Infectious Disease"/>
            <person name="Wu L."/>
            <person name="Ma J."/>
        </authorList>
    </citation>
    <scope>NUCLEOTIDE SEQUENCE [LARGE SCALE GENOMIC DNA]</scope>
    <source>
        <strain evidence="5">CGMCC 4.1469</strain>
    </source>
</reference>
<dbReference type="Gene3D" id="3.50.80.20">
    <property type="entry name" value="D-Ala-D-Ala carboxypeptidase C, peptidase S13"/>
    <property type="match status" value="1"/>
</dbReference>
<proteinExistence type="inferred from homology"/>
<name>A0ABW0KJA3_9BACT</name>
<comment type="caution">
    <text evidence="4">The sequence shown here is derived from an EMBL/GenBank/DDBJ whole genome shotgun (WGS) entry which is preliminary data.</text>
</comment>
<keyword evidence="4" id="KW-0121">Carboxypeptidase</keyword>
<keyword evidence="2 4" id="KW-0378">Hydrolase</keyword>
<dbReference type="InterPro" id="IPR012338">
    <property type="entry name" value="Beta-lactam/transpept-like"/>
</dbReference>
<comment type="similarity">
    <text evidence="1">Belongs to the peptidase S13 family.</text>
</comment>
<organism evidence="4 5">
    <name type="scientific">Prosthecobacter fluviatilis</name>
    <dbReference type="NCBI Taxonomy" id="445931"/>
    <lineage>
        <taxon>Bacteria</taxon>
        <taxon>Pseudomonadati</taxon>
        <taxon>Verrucomicrobiota</taxon>
        <taxon>Verrucomicrobiia</taxon>
        <taxon>Verrucomicrobiales</taxon>
        <taxon>Verrucomicrobiaceae</taxon>
        <taxon>Prosthecobacter</taxon>
    </lineage>
</organism>
<gene>
    <name evidence="4" type="primary">dacB</name>
    <name evidence="4" type="ORF">ACFQDI_01670</name>
</gene>
<dbReference type="PANTHER" id="PTHR30023:SF0">
    <property type="entry name" value="PENICILLIN-SENSITIVE CARBOXYPEPTIDASE A"/>
    <property type="match status" value="1"/>
</dbReference>
<dbReference type="NCBIfam" id="TIGR00666">
    <property type="entry name" value="PBP4"/>
    <property type="match status" value="1"/>
</dbReference>
<feature type="region of interest" description="Disordered" evidence="3">
    <location>
        <begin position="28"/>
        <end position="59"/>
    </location>
</feature>
<dbReference type="PRINTS" id="PR00922">
    <property type="entry name" value="DADACBPTASE3"/>
</dbReference>
<dbReference type="Proteomes" id="UP001596052">
    <property type="component" value="Unassembled WGS sequence"/>
</dbReference>
<dbReference type="SUPFAM" id="SSF56601">
    <property type="entry name" value="beta-lactamase/transpeptidase-like"/>
    <property type="match status" value="1"/>
</dbReference>
<evidence type="ECO:0000313" key="5">
    <source>
        <dbReference type="Proteomes" id="UP001596052"/>
    </source>
</evidence>
<dbReference type="Pfam" id="PF02113">
    <property type="entry name" value="Peptidase_S13"/>
    <property type="match status" value="1"/>
</dbReference>
<feature type="compositionally biased region" description="Pro residues" evidence="3">
    <location>
        <begin position="43"/>
        <end position="56"/>
    </location>
</feature>
<dbReference type="PANTHER" id="PTHR30023">
    <property type="entry name" value="D-ALANYL-D-ALANINE CARBOXYPEPTIDASE"/>
    <property type="match status" value="1"/>
</dbReference>
<accession>A0ABW0KJA3</accession>
<dbReference type="EC" id="3.4.16.4" evidence="4"/>
<dbReference type="GO" id="GO:0009002">
    <property type="term" value="F:serine-type D-Ala-D-Ala carboxypeptidase activity"/>
    <property type="evidence" value="ECO:0007669"/>
    <property type="project" value="UniProtKB-EC"/>
</dbReference>
<dbReference type="EMBL" id="JBHSMQ010000001">
    <property type="protein sequence ID" value="MFC5453549.1"/>
    <property type="molecule type" value="Genomic_DNA"/>
</dbReference>
<dbReference type="Gene3D" id="3.40.710.10">
    <property type="entry name" value="DD-peptidase/beta-lactamase superfamily"/>
    <property type="match status" value="2"/>
</dbReference>
<keyword evidence="5" id="KW-1185">Reference proteome</keyword>
<evidence type="ECO:0000256" key="1">
    <source>
        <dbReference type="ARBA" id="ARBA00006096"/>
    </source>
</evidence>
<keyword evidence="4" id="KW-0645">Protease</keyword>
<protein>
    <submittedName>
        <fullName evidence="4">D-alanyl-D-alanine carboxypeptidase/D-alanyl-D-alanine-endopeptidase</fullName>
        <ecNumber evidence="4">3.4.16.4</ecNumber>
    </submittedName>
</protein>
<evidence type="ECO:0000256" key="2">
    <source>
        <dbReference type="ARBA" id="ARBA00022801"/>
    </source>
</evidence>
<sequence length="482" mass="51374">MWKNLLILLLGSALAALLILRREAGAPTTPPVTPPISIKIETPPEPQPPVPQPPAKPEPHPITKLLQEARANPALAGAAIGFCLLNDKGEVILDDNATTAFIPASSLKTLTTATALEILGPDFHFTTGLKASAPIQNGEIKGDLVIIGGGDPMLKMDDLKAWVAELKQRGLLRITGGIRADTSFFTGSLYSDYWNWGDIGNGYGSGVSGLNLNHNRYIVMFRAGPAEGTPAELLGINLELPQAAWKNEVTTGPADSGDGVVIHGGEITTAIHLRGTVPLGAAKFQAKGAVPDPARFVEHHFRALLTAAGIQVGSAATSTAQPSYALLQHDSPPLIDIIKSIHATSDNLETECVFRMLGVKTGKPPAQVIREHWKPRGLDFIGLRMEDGCGLARADFIRPLDLARLQYHAGTGPQGPAYKASLLSKDGLTWKGGAMSGIRTFTGYAKTKSGAEYSYALMINHYTDGKIISEFCRQVFDAMMGL</sequence>
<dbReference type="RefSeq" id="WP_377162730.1">
    <property type="nucleotide sequence ID" value="NZ_JBHSMQ010000001.1"/>
</dbReference>